<dbReference type="InterPro" id="IPR037079">
    <property type="entry name" value="AF2212/PG0164-like_sf"/>
</dbReference>
<proteinExistence type="predicted"/>
<sequence>MSRIAFSTELVKERNAVRLCVPTELAATLGTARLLPALLTINGHSIQATLHKMGGTYMTAVNKAVQQQVGATAGDTVSVTIQLDTEEQGVDLPEDLGAALADAGAQGAFDRLTLFRQREMVKAVTSAKKPETRARRIGQAVDSLTRD</sequence>
<protein>
    <submittedName>
        <fullName evidence="2">YdeI/OmpD-associated family protein</fullName>
    </submittedName>
</protein>
<dbReference type="Gene3D" id="2.40.30.100">
    <property type="entry name" value="AF2212/PG0164-like"/>
    <property type="match status" value="1"/>
</dbReference>
<feature type="region of interest" description="Disordered" evidence="1">
    <location>
        <begin position="126"/>
        <end position="147"/>
    </location>
</feature>
<dbReference type="Pfam" id="PF13376">
    <property type="entry name" value="OmdA"/>
    <property type="match status" value="1"/>
</dbReference>
<comment type="caution">
    <text evidence="2">The sequence shown here is derived from an EMBL/GenBank/DDBJ whole genome shotgun (WGS) entry which is preliminary data.</text>
</comment>
<dbReference type="InterPro" id="IPR015018">
    <property type="entry name" value="DUF1905"/>
</dbReference>
<evidence type="ECO:0000313" key="3">
    <source>
        <dbReference type="Proteomes" id="UP001470023"/>
    </source>
</evidence>
<gene>
    <name evidence="2" type="ORF">ABT272_39535</name>
</gene>
<evidence type="ECO:0000313" key="2">
    <source>
        <dbReference type="EMBL" id="MER6433759.1"/>
    </source>
</evidence>
<organism evidence="2 3">
    <name type="scientific">Streptomyces sp. 900105245</name>
    <dbReference type="NCBI Taxonomy" id="3154379"/>
    <lineage>
        <taxon>Bacteria</taxon>
        <taxon>Bacillati</taxon>
        <taxon>Actinomycetota</taxon>
        <taxon>Actinomycetes</taxon>
        <taxon>Kitasatosporales</taxon>
        <taxon>Streptomycetaceae</taxon>
        <taxon>Streptomyces</taxon>
    </lineage>
</organism>
<dbReference type="RefSeq" id="WP_352065774.1">
    <property type="nucleotide sequence ID" value="NZ_JBEPAZ010000068.1"/>
</dbReference>
<name>A0ABV1UJ69_9ACTN</name>
<reference evidence="2 3" key="1">
    <citation type="submission" date="2024-06" db="EMBL/GenBank/DDBJ databases">
        <title>The Natural Products Discovery Center: Release of the First 8490 Sequenced Strains for Exploring Actinobacteria Biosynthetic Diversity.</title>
        <authorList>
            <person name="Kalkreuter E."/>
            <person name="Kautsar S.A."/>
            <person name="Yang D."/>
            <person name="Bader C.D."/>
            <person name="Teijaro C.N."/>
            <person name="Fluegel L."/>
            <person name="Davis C.M."/>
            <person name="Simpson J.R."/>
            <person name="Lauterbach L."/>
            <person name="Steele A.D."/>
            <person name="Gui C."/>
            <person name="Meng S."/>
            <person name="Li G."/>
            <person name="Viehrig K."/>
            <person name="Ye F."/>
            <person name="Su P."/>
            <person name="Kiefer A.F."/>
            <person name="Nichols A."/>
            <person name="Cepeda A.J."/>
            <person name="Yan W."/>
            <person name="Fan B."/>
            <person name="Jiang Y."/>
            <person name="Adhikari A."/>
            <person name="Zheng C.-J."/>
            <person name="Schuster L."/>
            <person name="Cowan T.M."/>
            <person name="Smanski M.J."/>
            <person name="Chevrette M.G."/>
            <person name="De Carvalho L.P.S."/>
            <person name="Shen B."/>
        </authorList>
    </citation>
    <scope>NUCLEOTIDE SEQUENCE [LARGE SCALE GENOMIC DNA]</scope>
    <source>
        <strain evidence="2 3">NPDC001166</strain>
    </source>
</reference>
<accession>A0ABV1UJ69</accession>
<keyword evidence="3" id="KW-1185">Reference proteome</keyword>
<dbReference type="EMBL" id="JBEPAZ010000068">
    <property type="protein sequence ID" value="MER6433759.1"/>
    <property type="molecule type" value="Genomic_DNA"/>
</dbReference>
<dbReference type="Pfam" id="PF08922">
    <property type="entry name" value="DUF1905"/>
    <property type="match status" value="1"/>
</dbReference>
<dbReference type="Proteomes" id="UP001470023">
    <property type="component" value="Unassembled WGS sequence"/>
</dbReference>
<dbReference type="SUPFAM" id="SSF141694">
    <property type="entry name" value="AF2212/PG0164-like"/>
    <property type="match status" value="1"/>
</dbReference>
<evidence type="ECO:0000256" key="1">
    <source>
        <dbReference type="SAM" id="MobiDB-lite"/>
    </source>
</evidence>